<evidence type="ECO:0000256" key="2">
    <source>
        <dbReference type="ARBA" id="ARBA00006434"/>
    </source>
</evidence>
<dbReference type="EMBL" id="JAFCMP010000301">
    <property type="protein sequence ID" value="KAG5181759.1"/>
    <property type="molecule type" value="Genomic_DNA"/>
</dbReference>
<evidence type="ECO:0000256" key="1">
    <source>
        <dbReference type="ARBA" id="ARBA00004141"/>
    </source>
</evidence>
<feature type="transmembrane region" description="Helical" evidence="8">
    <location>
        <begin position="186"/>
        <end position="206"/>
    </location>
</feature>
<protein>
    <submittedName>
        <fullName evidence="9">Urea/Na+ high-affinity symporter</fullName>
    </submittedName>
</protein>
<feature type="transmembrane region" description="Helical" evidence="8">
    <location>
        <begin position="290"/>
        <end position="307"/>
    </location>
</feature>
<dbReference type="CDD" id="cd11476">
    <property type="entry name" value="SLC5sbd_DUR3"/>
    <property type="match status" value="1"/>
</dbReference>
<keyword evidence="10" id="KW-1185">Reference proteome</keyword>
<evidence type="ECO:0000256" key="7">
    <source>
        <dbReference type="RuleBase" id="RU362091"/>
    </source>
</evidence>
<gene>
    <name evidence="9" type="ORF">JKP88DRAFT_270032</name>
</gene>
<dbReference type="Pfam" id="PF00474">
    <property type="entry name" value="SSF"/>
    <property type="match status" value="1"/>
</dbReference>
<evidence type="ECO:0000256" key="4">
    <source>
        <dbReference type="ARBA" id="ARBA00022692"/>
    </source>
</evidence>
<dbReference type="InterPro" id="IPR001734">
    <property type="entry name" value="Na/solute_symporter"/>
</dbReference>
<dbReference type="Gene3D" id="1.20.1730.10">
    <property type="entry name" value="Sodium/glucose cotransporter"/>
    <property type="match status" value="1"/>
</dbReference>
<dbReference type="GO" id="GO:0005886">
    <property type="term" value="C:plasma membrane"/>
    <property type="evidence" value="ECO:0007669"/>
    <property type="project" value="TreeGrafter"/>
</dbReference>
<comment type="caution">
    <text evidence="9">The sequence shown here is derived from an EMBL/GenBank/DDBJ whole genome shotgun (WGS) entry which is preliminary data.</text>
</comment>
<evidence type="ECO:0000256" key="8">
    <source>
        <dbReference type="SAM" id="Phobius"/>
    </source>
</evidence>
<feature type="transmembrane region" description="Helical" evidence="8">
    <location>
        <begin position="613"/>
        <end position="633"/>
    </location>
</feature>
<accession>A0A835Z2D2</accession>
<feature type="transmembrane region" description="Helical" evidence="8">
    <location>
        <begin position="455"/>
        <end position="477"/>
    </location>
</feature>
<keyword evidence="3" id="KW-0813">Transport</keyword>
<feature type="transmembrane region" description="Helical" evidence="8">
    <location>
        <begin position="327"/>
        <end position="351"/>
    </location>
</feature>
<name>A0A835Z2D2_9STRA</name>
<dbReference type="PANTHER" id="PTHR46154:SF4">
    <property type="entry name" value="UREA ACTIVE TRANSPORTER"/>
    <property type="match status" value="1"/>
</dbReference>
<dbReference type="Proteomes" id="UP000664859">
    <property type="component" value="Unassembled WGS sequence"/>
</dbReference>
<feature type="transmembrane region" description="Helical" evidence="8">
    <location>
        <begin position="371"/>
        <end position="391"/>
    </location>
</feature>
<organism evidence="9 10">
    <name type="scientific">Tribonema minus</name>
    <dbReference type="NCBI Taxonomy" id="303371"/>
    <lineage>
        <taxon>Eukaryota</taxon>
        <taxon>Sar</taxon>
        <taxon>Stramenopiles</taxon>
        <taxon>Ochrophyta</taxon>
        <taxon>PX clade</taxon>
        <taxon>Xanthophyceae</taxon>
        <taxon>Tribonematales</taxon>
        <taxon>Tribonemataceae</taxon>
        <taxon>Tribonema</taxon>
    </lineage>
</organism>
<evidence type="ECO:0000256" key="6">
    <source>
        <dbReference type="ARBA" id="ARBA00023136"/>
    </source>
</evidence>
<keyword evidence="5 8" id="KW-1133">Transmembrane helix</keyword>
<feature type="transmembrane region" description="Helical" evidence="8">
    <location>
        <begin position="110"/>
        <end position="129"/>
    </location>
</feature>
<evidence type="ECO:0000313" key="9">
    <source>
        <dbReference type="EMBL" id="KAG5181759.1"/>
    </source>
</evidence>
<feature type="transmembrane region" description="Helical" evidence="8">
    <location>
        <begin position="150"/>
        <end position="174"/>
    </location>
</feature>
<feature type="transmembrane region" description="Helical" evidence="8">
    <location>
        <begin position="30"/>
        <end position="52"/>
    </location>
</feature>
<keyword evidence="6 8" id="KW-0472">Membrane</keyword>
<dbReference type="AlphaFoldDB" id="A0A835Z2D2"/>
<dbReference type="InterPro" id="IPR038377">
    <property type="entry name" value="Na/Glc_symporter_sf"/>
</dbReference>
<dbReference type="OrthoDB" id="6132759at2759"/>
<comment type="subcellular location">
    <subcellularLocation>
        <location evidence="1">Membrane</location>
        <topology evidence="1">Multi-pass membrane protein</topology>
    </subcellularLocation>
</comment>
<dbReference type="PANTHER" id="PTHR46154">
    <property type="match status" value="1"/>
</dbReference>
<proteinExistence type="inferred from homology"/>
<feature type="transmembrane region" description="Helical" evidence="8">
    <location>
        <begin position="73"/>
        <end position="90"/>
    </location>
</feature>
<feature type="transmembrane region" description="Helical" evidence="8">
    <location>
        <begin position="484"/>
        <end position="503"/>
    </location>
</feature>
<feature type="transmembrane region" description="Helical" evidence="8">
    <location>
        <begin position="430"/>
        <end position="449"/>
    </location>
</feature>
<feature type="transmembrane region" description="Helical" evidence="8">
    <location>
        <begin position="218"/>
        <end position="239"/>
    </location>
</feature>
<dbReference type="InterPro" id="IPR031155">
    <property type="entry name" value="DUR"/>
</dbReference>
<sequence length="695" mass="74926">MATCTETSVPLEYQDQGSFFEGKTPLPLGVGYAVVVGFGVFFTFLTMFLVWLEKRYSSVKTISSEEFNTAGRSIKTGLTASNIVSMWTWAATLLQSSNVAWQYGVSGPFWYASGATIQVLLFGILAIEIKRRAPTAHTFCEIVRARWGTAAHISFLYFGFLTNIIVTSMLLLGGASVTSALTGMDLNLACFLIPWGVIAYTVAGGLKAAYMVDYTHTCFLMVILVMFVFAIYAGDSAYVGSPTAMHDMLSEVSEIENCKYGPECQFTLTACGPVSGNKDGSYLTMLSKDGFIFGVINVIGNFGTVFLDQGYWQAAIAAKPSASHKGYLIGGLCWFTIPFALATSLGLAAVAMQLPVTHGEAGSGLVPAATAYFIMGKGGATAILIMLYMAITASGSHEIIAVSSLITYDIYKVYFYPNATGDQILRFSHYCCLFFGIVSGLLAIILNQIGVNLGWVYVSMGNFIGSGVIPVTMLLFWKKASGKAAIAGLFAGQIGAIIAWIVTAKAYYGAVNIDNLGANYSALAGNLVAILFGGFVTFVMSMMAPDNYDFVSMKEIALLDQDTDWLENGDYDEDKLAHAKSWILKWGGLFTLVIVVLWPILSLAAGVFSSGYFSFWVGISAAWGLIACTYLIFMPLIESWADIMHVVYGLFGLGEYKSTSKTLADMEARISALEGNTIIKPTKKIDDVEAVAMTS</sequence>
<evidence type="ECO:0000256" key="3">
    <source>
        <dbReference type="ARBA" id="ARBA00022448"/>
    </source>
</evidence>
<comment type="similarity">
    <text evidence="2 7">Belongs to the sodium:solute symporter (SSF) (TC 2.A.21) family.</text>
</comment>
<evidence type="ECO:0000256" key="5">
    <source>
        <dbReference type="ARBA" id="ARBA00022989"/>
    </source>
</evidence>
<dbReference type="GO" id="GO:0015204">
    <property type="term" value="F:urea transmembrane transporter activity"/>
    <property type="evidence" value="ECO:0007669"/>
    <property type="project" value="InterPro"/>
</dbReference>
<keyword evidence="4 8" id="KW-0812">Transmembrane</keyword>
<reference evidence="9" key="1">
    <citation type="submission" date="2021-02" db="EMBL/GenBank/DDBJ databases">
        <title>First Annotated Genome of the Yellow-green Alga Tribonema minus.</title>
        <authorList>
            <person name="Mahan K.M."/>
        </authorList>
    </citation>
    <scope>NUCLEOTIDE SEQUENCE</scope>
    <source>
        <strain evidence="9">UTEX B ZZ1240</strain>
    </source>
</reference>
<feature type="transmembrane region" description="Helical" evidence="8">
    <location>
        <begin position="582"/>
        <end position="601"/>
    </location>
</feature>
<feature type="transmembrane region" description="Helical" evidence="8">
    <location>
        <begin position="523"/>
        <end position="544"/>
    </location>
</feature>
<dbReference type="PROSITE" id="PS50283">
    <property type="entry name" value="NA_SOLUT_SYMP_3"/>
    <property type="match status" value="1"/>
</dbReference>
<evidence type="ECO:0000313" key="10">
    <source>
        <dbReference type="Proteomes" id="UP000664859"/>
    </source>
</evidence>